<evidence type="ECO:0000256" key="1">
    <source>
        <dbReference type="SAM" id="Coils"/>
    </source>
</evidence>
<feature type="coiled-coil region" evidence="1">
    <location>
        <begin position="163"/>
        <end position="204"/>
    </location>
</feature>
<feature type="transmembrane region" description="Helical" evidence="2">
    <location>
        <begin position="141"/>
        <end position="163"/>
    </location>
</feature>
<dbReference type="AlphaFoldDB" id="A0A515EPT3"/>
<reference evidence="4" key="1">
    <citation type="submission" date="2019-02" db="EMBL/GenBank/DDBJ databases">
        <title>Complete genome sequence of Rhodoferax sp. Gr-4.</title>
        <authorList>
            <person name="Jin L."/>
        </authorList>
    </citation>
    <scope>NUCLEOTIDE SEQUENCE [LARGE SCALE GENOMIC DNA]</scope>
    <source>
        <strain evidence="4">Gr-4</strain>
    </source>
</reference>
<dbReference type="Proteomes" id="UP000317365">
    <property type="component" value="Chromosome"/>
</dbReference>
<protein>
    <submittedName>
        <fullName evidence="3">Uncharacterized protein</fullName>
    </submittedName>
</protein>
<organism evidence="3 4">
    <name type="scientific">Rhodoferax aquaticus</name>
    <dbReference type="NCBI Taxonomy" id="2527691"/>
    <lineage>
        <taxon>Bacteria</taxon>
        <taxon>Pseudomonadati</taxon>
        <taxon>Pseudomonadota</taxon>
        <taxon>Betaproteobacteria</taxon>
        <taxon>Burkholderiales</taxon>
        <taxon>Comamonadaceae</taxon>
        <taxon>Rhodoferax</taxon>
    </lineage>
</organism>
<keyword evidence="2" id="KW-0812">Transmembrane</keyword>
<gene>
    <name evidence="3" type="ORF">EXZ61_11115</name>
</gene>
<accession>A0A515EPT3</accession>
<proteinExistence type="predicted"/>
<dbReference type="KEGG" id="rhg:EXZ61_11115"/>
<keyword evidence="2" id="KW-0472">Membrane</keyword>
<dbReference type="EMBL" id="CP036282">
    <property type="protein sequence ID" value="QDL54673.1"/>
    <property type="molecule type" value="Genomic_DNA"/>
</dbReference>
<dbReference type="RefSeq" id="WP_142811810.1">
    <property type="nucleotide sequence ID" value="NZ_CP036282.1"/>
</dbReference>
<keyword evidence="1" id="KW-0175">Coiled coil</keyword>
<evidence type="ECO:0000313" key="4">
    <source>
        <dbReference type="Proteomes" id="UP000317365"/>
    </source>
</evidence>
<evidence type="ECO:0000256" key="2">
    <source>
        <dbReference type="SAM" id="Phobius"/>
    </source>
</evidence>
<reference evidence="4" key="2">
    <citation type="journal article" date="2020" name="Int. J. Syst. Evol. Microbiol.">
        <title>Genomic insights into a novel species Rhodoferax aquaticus sp. nov., isolated from freshwater.</title>
        <authorList>
            <person name="Li T."/>
            <person name="Zhuo Y."/>
            <person name="Jin C.Z."/>
            <person name="Wu X."/>
            <person name="Ko S.R."/>
            <person name="Jin F.J."/>
            <person name="Ahn C.Y."/>
            <person name="Oh H.M."/>
            <person name="Lee H.G."/>
            <person name="Jin L."/>
        </authorList>
    </citation>
    <scope>NUCLEOTIDE SEQUENCE [LARGE SCALE GENOMIC DNA]</scope>
    <source>
        <strain evidence="4">Gr-4</strain>
    </source>
</reference>
<keyword evidence="4" id="KW-1185">Reference proteome</keyword>
<evidence type="ECO:0000313" key="3">
    <source>
        <dbReference type="EMBL" id="QDL54673.1"/>
    </source>
</evidence>
<keyword evidence="2" id="KW-1133">Transmembrane helix</keyword>
<name>A0A515EPT3_9BURK</name>
<sequence>MSTRAQAAEHTPPHEQHEQRLRQLFELAQDNQHAVEDAIACLTAEREAFTKERLALLKTATSSAEVANSVQRAMAQAVPAVSQAAEQALERAMQRVLGVTHDAANQAVGEASTPVMERLGTLLQTAVEVETRMHQARSRQAWQWTALATLGVAATLAVAVVGVQQLRAQRADILAQQAELQAQKQAFSEDMARMQATVAFLEKKGGRIQLSKCGPEQRTCLEVASDQGSPRTAYRGPWVVADSQSGKERSYVIPKGY</sequence>